<evidence type="ECO:0000313" key="2">
    <source>
        <dbReference type="Proteomes" id="UP000814128"/>
    </source>
</evidence>
<keyword evidence="2" id="KW-1185">Reference proteome</keyword>
<organism evidence="1 2">
    <name type="scientific">Vararia minispora EC-137</name>
    <dbReference type="NCBI Taxonomy" id="1314806"/>
    <lineage>
        <taxon>Eukaryota</taxon>
        <taxon>Fungi</taxon>
        <taxon>Dikarya</taxon>
        <taxon>Basidiomycota</taxon>
        <taxon>Agaricomycotina</taxon>
        <taxon>Agaricomycetes</taxon>
        <taxon>Russulales</taxon>
        <taxon>Lachnocladiaceae</taxon>
        <taxon>Vararia</taxon>
    </lineage>
</organism>
<proteinExistence type="predicted"/>
<gene>
    <name evidence="1" type="ORF">K488DRAFT_90123</name>
</gene>
<dbReference type="Proteomes" id="UP000814128">
    <property type="component" value="Unassembled WGS sequence"/>
</dbReference>
<accession>A0ACB8Q9Z2</accession>
<sequence>MVGVDAKPVTGFESSRSLDPENLRTLPSLRDRVKDFITFQARHANAYAEQGRRECAQWSSDAQPGVSTPPRKQAVLVNAFDTPIVKPRVPLPDSPRAKPMPEARRRSFGGGGAVTSAVADAHHGETAETNEVKRGKRRRGDVARAEKAWAGVKKARGSRSVQMEKRRKMPTSSEVDHAGRLADRRERKRARKAIGAPPKRHTPPSSAIERENGRDDDTSVASEPIRKKTKLKARNAEKYAKPKRMSAGLALMYGFSSTSVGSNRLTIQPPTQHGLFRRGRASVKTKVVSKSVSGLTSKLFSEDTFLNKTDKELVKRHATPPAPSSSSSYTSSSNTPSGINNRSRLLFVKGTIPRRTGHSESFENGGASVRNKASPQPAGAPSSQAPDTRSQASLACSKSWAIEDGGSLPIGSSPSTIQRSAVVNMREHPLSKRLGGVASREVLPDTTSASLRQQAPSSCAADAQGAHSDEDDFAPSLAPSESISRVLQRARDVVTITQFSKYFPRPILGYQQSSAAGADLEKPDMSVNISSRDRPVPQVVAPSLSQRNSLTRKSSQTPQPGSHLPHRHTISTVHDPATESSKALSRSQRTTAHPMDTEDFTLKPAASPSRSHEPADRSSSPESLDLALQAMSVPDPSLRYTHRRSNRRMRAGHSSPDPRSVSADLVATVPEQAEALDAAGYDDYTFMQNAPLQLFEDYSDAELCDEAAYEAMDVERSSSIFVDSQLSHDLLYFQYPSPEDWDNAKFDIPAEIAQPQVFQYQPSIALHGDDACMIMNVPTSLDTCTRNAVYPAVSQQFQDPPEWLSWRSVATRFVPRTTFNAEEDVARKLAGHWLPQRL</sequence>
<dbReference type="EMBL" id="MU273796">
    <property type="protein sequence ID" value="KAI0028071.1"/>
    <property type="molecule type" value="Genomic_DNA"/>
</dbReference>
<name>A0ACB8Q9Z2_9AGAM</name>
<reference evidence="1" key="2">
    <citation type="journal article" date="2022" name="New Phytol.">
        <title>Evolutionary transition to the ectomycorrhizal habit in the genomes of a hyperdiverse lineage of mushroom-forming fungi.</title>
        <authorList>
            <person name="Looney B."/>
            <person name="Miyauchi S."/>
            <person name="Morin E."/>
            <person name="Drula E."/>
            <person name="Courty P.E."/>
            <person name="Kohler A."/>
            <person name="Kuo A."/>
            <person name="LaButti K."/>
            <person name="Pangilinan J."/>
            <person name="Lipzen A."/>
            <person name="Riley R."/>
            <person name="Andreopoulos W."/>
            <person name="He G."/>
            <person name="Johnson J."/>
            <person name="Nolan M."/>
            <person name="Tritt A."/>
            <person name="Barry K.W."/>
            <person name="Grigoriev I.V."/>
            <person name="Nagy L.G."/>
            <person name="Hibbett D."/>
            <person name="Henrissat B."/>
            <person name="Matheny P.B."/>
            <person name="Labbe J."/>
            <person name="Martin F.M."/>
        </authorList>
    </citation>
    <scope>NUCLEOTIDE SEQUENCE</scope>
    <source>
        <strain evidence="1">EC-137</strain>
    </source>
</reference>
<evidence type="ECO:0000313" key="1">
    <source>
        <dbReference type="EMBL" id="KAI0028071.1"/>
    </source>
</evidence>
<comment type="caution">
    <text evidence="1">The sequence shown here is derived from an EMBL/GenBank/DDBJ whole genome shotgun (WGS) entry which is preliminary data.</text>
</comment>
<protein>
    <submittedName>
        <fullName evidence="1">Uncharacterized protein</fullName>
    </submittedName>
</protein>
<reference evidence="1" key="1">
    <citation type="submission" date="2021-02" db="EMBL/GenBank/DDBJ databases">
        <authorList>
            <consortium name="DOE Joint Genome Institute"/>
            <person name="Ahrendt S."/>
            <person name="Looney B.P."/>
            <person name="Miyauchi S."/>
            <person name="Morin E."/>
            <person name="Drula E."/>
            <person name="Courty P.E."/>
            <person name="Chicoki N."/>
            <person name="Fauchery L."/>
            <person name="Kohler A."/>
            <person name="Kuo A."/>
            <person name="Labutti K."/>
            <person name="Pangilinan J."/>
            <person name="Lipzen A."/>
            <person name="Riley R."/>
            <person name="Andreopoulos W."/>
            <person name="He G."/>
            <person name="Johnson J."/>
            <person name="Barry K.W."/>
            <person name="Grigoriev I.V."/>
            <person name="Nagy L."/>
            <person name="Hibbett D."/>
            <person name="Henrissat B."/>
            <person name="Matheny P.B."/>
            <person name="Labbe J."/>
            <person name="Martin F."/>
        </authorList>
    </citation>
    <scope>NUCLEOTIDE SEQUENCE</scope>
    <source>
        <strain evidence="1">EC-137</strain>
    </source>
</reference>